<feature type="domain" description="CheW-like" evidence="1">
    <location>
        <begin position="108"/>
        <end position="246"/>
    </location>
</feature>
<organism evidence="2 3">
    <name type="scientific">Rheinheimera soli</name>
    <dbReference type="NCBI Taxonomy" id="443616"/>
    <lineage>
        <taxon>Bacteria</taxon>
        <taxon>Pseudomonadati</taxon>
        <taxon>Pseudomonadota</taxon>
        <taxon>Gammaproteobacteria</taxon>
        <taxon>Chromatiales</taxon>
        <taxon>Chromatiaceae</taxon>
        <taxon>Rheinheimera</taxon>
    </lineage>
</organism>
<evidence type="ECO:0000259" key="1">
    <source>
        <dbReference type="PROSITE" id="PS50851"/>
    </source>
</evidence>
<name>A0ABU1VU69_9GAMM</name>
<dbReference type="Pfam" id="PF01584">
    <property type="entry name" value="CheW"/>
    <property type="match status" value="1"/>
</dbReference>
<dbReference type="PIRSF" id="PIRSF020479">
    <property type="entry name" value="UCP020479_CheW"/>
    <property type="match status" value="1"/>
</dbReference>
<reference evidence="2 3" key="1">
    <citation type="submission" date="2023-07" db="EMBL/GenBank/DDBJ databases">
        <title>Sorghum-associated microbial communities from plants grown in Nebraska, USA.</title>
        <authorList>
            <person name="Schachtman D."/>
        </authorList>
    </citation>
    <scope>NUCLEOTIDE SEQUENCE [LARGE SCALE GENOMIC DNA]</scope>
    <source>
        <strain evidence="2 3">4138</strain>
    </source>
</reference>
<accession>A0ABU1VU69</accession>
<evidence type="ECO:0000313" key="3">
    <source>
        <dbReference type="Proteomes" id="UP001257909"/>
    </source>
</evidence>
<dbReference type="PROSITE" id="PS50851">
    <property type="entry name" value="CHEW"/>
    <property type="match status" value="1"/>
</dbReference>
<gene>
    <name evidence="2" type="ORF">J2W69_000172</name>
</gene>
<dbReference type="InterPro" id="IPR002545">
    <property type="entry name" value="CheW-lke_dom"/>
</dbReference>
<proteinExistence type="predicted"/>
<sequence length="252" mass="27541">MSDLQASQKVMKHYLNALLTDDVVETPIQQAKKQQLNELLAPVSAPVVAPVKAPVIAKPAVVAPVTAPVVKAPVVAPLAPVVEQVKVAPVVPAVKATAPVVKDYRKGRFQALFFTVAGLKVALPLKALGGIHKMMPISSLPGQPEWLKGVMLYREQKINVVDTALWVMPEKYDQELAEKLNYQYVIMLGNSHWGLACDTLVNTIALEQDEVKWRETEGKRPWLAGLIKQHMCALLDVDALIALLAKGMNSQH</sequence>
<evidence type="ECO:0000313" key="2">
    <source>
        <dbReference type="EMBL" id="MDR7119257.1"/>
    </source>
</evidence>
<dbReference type="Gene3D" id="2.40.50.180">
    <property type="entry name" value="CheA-289, Domain 4"/>
    <property type="match status" value="1"/>
</dbReference>
<dbReference type="SUPFAM" id="SSF50341">
    <property type="entry name" value="CheW-like"/>
    <property type="match status" value="1"/>
</dbReference>
<dbReference type="EMBL" id="JAVDWR010000001">
    <property type="protein sequence ID" value="MDR7119257.1"/>
    <property type="molecule type" value="Genomic_DNA"/>
</dbReference>
<comment type="caution">
    <text evidence="2">The sequence shown here is derived from an EMBL/GenBank/DDBJ whole genome shotgun (WGS) entry which is preliminary data.</text>
</comment>
<dbReference type="SMART" id="SM00260">
    <property type="entry name" value="CheW"/>
    <property type="match status" value="1"/>
</dbReference>
<dbReference type="InterPro" id="IPR014506">
    <property type="entry name" value="UCP020479_CheW"/>
</dbReference>
<keyword evidence="3" id="KW-1185">Reference proteome</keyword>
<dbReference type="RefSeq" id="WP_310273634.1">
    <property type="nucleotide sequence ID" value="NZ_JAVDWR010000001.1"/>
</dbReference>
<dbReference type="InterPro" id="IPR036061">
    <property type="entry name" value="CheW-like_dom_sf"/>
</dbReference>
<dbReference type="Gene3D" id="2.30.30.40">
    <property type="entry name" value="SH3 Domains"/>
    <property type="match status" value="1"/>
</dbReference>
<protein>
    <submittedName>
        <fullName evidence="2">Purine-binding chemotaxis protein CheW</fullName>
    </submittedName>
</protein>
<dbReference type="Proteomes" id="UP001257909">
    <property type="component" value="Unassembled WGS sequence"/>
</dbReference>